<keyword evidence="9" id="KW-1185">Reference proteome</keyword>
<gene>
    <name evidence="8" type="primary">Pht-L1</name>
    <name evidence="8" type="ORF">Hamer_G004474</name>
</gene>
<evidence type="ECO:0000256" key="3">
    <source>
        <dbReference type="ARBA" id="ARBA00022989"/>
    </source>
</evidence>
<dbReference type="GO" id="GO:0016020">
    <property type="term" value="C:membrane"/>
    <property type="evidence" value="ECO:0007669"/>
    <property type="project" value="UniProtKB-SubCell"/>
</dbReference>
<feature type="region of interest" description="Disordered" evidence="5">
    <location>
        <begin position="453"/>
        <end position="476"/>
    </location>
</feature>
<reference evidence="8" key="1">
    <citation type="journal article" date="2021" name="Sci. Adv.">
        <title>The American lobster genome reveals insights on longevity, neural, and immune adaptations.</title>
        <authorList>
            <person name="Polinski J.M."/>
            <person name="Zimin A.V."/>
            <person name="Clark K.F."/>
            <person name="Kohn A.B."/>
            <person name="Sadowski N."/>
            <person name="Timp W."/>
            <person name="Ptitsyn A."/>
            <person name="Khanna P."/>
            <person name="Romanova D.Y."/>
            <person name="Williams P."/>
            <person name="Greenwood S.J."/>
            <person name="Moroz L.L."/>
            <person name="Walt D.R."/>
            <person name="Bodnar A.G."/>
        </authorList>
    </citation>
    <scope>NUCLEOTIDE SEQUENCE</scope>
    <source>
        <strain evidence="8">GMGI-L3</strain>
    </source>
</reference>
<dbReference type="FunFam" id="1.20.1250.20:FF:000532">
    <property type="entry name" value="SLC (SoLute Carrier) homolog"/>
    <property type="match status" value="1"/>
</dbReference>
<evidence type="ECO:0000313" key="8">
    <source>
        <dbReference type="EMBL" id="KAG7163343.1"/>
    </source>
</evidence>
<dbReference type="EMBL" id="JAHLQT010026473">
    <property type="protein sequence ID" value="KAG7163343.1"/>
    <property type="molecule type" value="Genomic_DNA"/>
</dbReference>
<name>A0A8J5MTH4_HOMAM</name>
<feature type="transmembrane region" description="Helical" evidence="6">
    <location>
        <begin position="38"/>
        <end position="65"/>
    </location>
</feature>
<proteinExistence type="predicted"/>
<dbReference type="SUPFAM" id="SSF103473">
    <property type="entry name" value="MFS general substrate transporter"/>
    <property type="match status" value="1"/>
</dbReference>
<sequence>MMSSIEDLVVTKAEYRQELVEDHQHVPRPKILWGARHTLALLGFLGFAVVYAMRVNLSVAIVAMVKPQPHDNTSDHDGDGGDFDWNGDTQGLVLGSFFYGYAVTNLMGGRAAEYVGPKLVYGMGVLLTSLFTILSPICAEFSAPLFITLRIFEGFTEGVTFPAMSFMLASWVPPNERAKLSSLVYAGAQFGTVVTLTASGWMCDSDFLGGWPSVFYVFGGLGVIWSIAWFCLAYNHPQLHPRISEEEKHYILHYCGNKRTKPVVLPWKAILTSMPVWAAVMGHLGSNWGFYTLLTELPTYLSNIQHFDMKSNGIRSGLPYLCNWLFSIIYSNLMDWLLVTKRLSILAVRKISNIIAMVVLCLAVGMNGAIFSGYMCSHQDLSPNLAGTLMGITNTVATLPGFISPSVTGALTDGNQTLSAWRTVFIIASVIYFICNTFYLVFISADVQPWNDPTPTTKEGEGEGEMVKKENVIKES</sequence>
<feature type="transmembrane region" description="Helical" evidence="6">
    <location>
        <begin position="119"/>
        <end position="139"/>
    </location>
</feature>
<feature type="compositionally biased region" description="Basic and acidic residues" evidence="5">
    <location>
        <begin position="458"/>
        <end position="476"/>
    </location>
</feature>
<keyword evidence="2 6" id="KW-0812">Transmembrane</keyword>
<dbReference type="GO" id="GO:0006820">
    <property type="term" value="P:monoatomic anion transport"/>
    <property type="evidence" value="ECO:0007669"/>
    <property type="project" value="TreeGrafter"/>
</dbReference>
<feature type="transmembrane region" description="Helical" evidence="6">
    <location>
        <begin position="214"/>
        <end position="234"/>
    </location>
</feature>
<dbReference type="CDD" id="cd17318">
    <property type="entry name" value="MFS_SLC17"/>
    <property type="match status" value="1"/>
</dbReference>
<dbReference type="PANTHER" id="PTHR11662">
    <property type="entry name" value="SOLUTE CARRIER FAMILY 17"/>
    <property type="match status" value="1"/>
</dbReference>
<feature type="transmembrane region" description="Helical" evidence="6">
    <location>
        <begin position="89"/>
        <end position="107"/>
    </location>
</feature>
<organism evidence="8 9">
    <name type="scientific">Homarus americanus</name>
    <name type="common">American lobster</name>
    <dbReference type="NCBI Taxonomy" id="6706"/>
    <lineage>
        <taxon>Eukaryota</taxon>
        <taxon>Metazoa</taxon>
        <taxon>Ecdysozoa</taxon>
        <taxon>Arthropoda</taxon>
        <taxon>Crustacea</taxon>
        <taxon>Multicrustacea</taxon>
        <taxon>Malacostraca</taxon>
        <taxon>Eumalacostraca</taxon>
        <taxon>Eucarida</taxon>
        <taxon>Decapoda</taxon>
        <taxon>Pleocyemata</taxon>
        <taxon>Astacidea</taxon>
        <taxon>Nephropoidea</taxon>
        <taxon>Nephropidae</taxon>
        <taxon>Homarus</taxon>
    </lineage>
</organism>
<feature type="transmembrane region" description="Helical" evidence="6">
    <location>
        <begin position="183"/>
        <end position="202"/>
    </location>
</feature>
<comment type="subcellular location">
    <subcellularLocation>
        <location evidence="1">Membrane</location>
        <topology evidence="1">Multi-pass membrane protein</topology>
    </subcellularLocation>
</comment>
<dbReference type="Gene3D" id="1.20.1250.20">
    <property type="entry name" value="MFS general substrate transporter like domains"/>
    <property type="match status" value="2"/>
</dbReference>
<dbReference type="GO" id="GO:0022857">
    <property type="term" value="F:transmembrane transporter activity"/>
    <property type="evidence" value="ECO:0007669"/>
    <property type="project" value="InterPro"/>
</dbReference>
<evidence type="ECO:0000259" key="7">
    <source>
        <dbReference type="PROSITE" id="PS50850"/>
    </source>
</evidence>
<feature type="transmembrane region" description="Helical" evidence="6">
    <location>
        <begin position="351"/>
        <end position="371"/>
    </location>
</feature>
<dbReference type="InterPro" id="IPR011701">
    <property type="entry name" value="MFS"/>
</dbReference>
<evidence type="ECO:0000256" key="4">
    <source>
        <dbReference type="ARBA" id="ARBA00023136"/>
    </source>
</evidence>
<dbReference type="InterPro" id="IPR050382">
    <property type="entry name" value="MFS_Na/Anion_cotransporter"/>
</dbReference>
<dbReference type="AlphaFoldDB" id="A0A8J5MTH4"/>
<dbReference type="Proteomes" id="UP000747542">
    <property type="component" value="Unassembled WGS sequence"/>
</dbReference>
<evidence type="ECO:0000313" key="9">
    <source>
        <dbReference type="Proteomes" id="UP000747542"/>
    </source>
</evidence>
<keyword evidence="4 6" id="KW-0472">Membrane</keyword>
<protein>
    <submittedName>
        <fullName evidence="8">Inorganic phosphate cotransporter-like 1</fullName>
    </submittedName>
</protein>
<feature type="transmembrane region" description="Helical" evidence="6">
    <location>
        <begin position="318"/>
        <end position="339"/>
    </location>
</feature>
<evidence type="ECO:0000256" key="2">
    <source>
        <dbReference type="ARBA" id="ARBA00022692"/>
    </source>
</evidence>
<feature type="transmembrane region" description="Helical" evidence="6">
    <location>
        <begin position="269"/>
        <end position="291"/>
    </location>
</feature>
<feature type="transmembrane region" description="Helical" evidence="6">
    <location>
        <begin position="151"/>
        <end position="171"/>
    </location>
</feature>
<evidence type="ECO:0000256" key="6">
    <source>
        <dbReference type="SAM" id="Phobius"/>
    </source>
</evidence>
<feature type="domain" description="Major facilitator superfamily (MFS) profile" evidence="7">
    <location>
        <begin position="38"/>
        <end position="447"/>
    </location>
</feature>
<accession>A0A8J5MTH4</accession>
<dbReference type="Pfam" id="PF07690">
    <property type="entry name" value="MFS_1"/>
    <property type="match status" value="1"/>
</dbReference>
<feature type="transmembrane region" description="Helical" evidence="6">
    <location>
        <begin position="424"/>
        <end position="445"/>
    </location>
</feature>
<dbReference type="PANTHER" id="PTHR11662:SF399">
    <property type="entry name" value="FI19708P1-RELATED"/>
    <property type="match status" value="1"/>
</dbReference>
<keyword evidence="3 6" id="KW-1133">Transmembrane helix</keyword>
<comment type="caution">
    <text evidence="8">The sequence shown here is derived from an EMBL/GenBank/DDBJ whole genome shotgun (WGS) entry which is preliminary data.</text>
</comment>
<evidence type="ECO:0000256" key="1">
    <source>
        <dbReference type="ARBA" id="ARBA00004141"/>
    </source>
</evidence>
<dbReference type="InterPro" id="IPR036259">
    <property type="entry name" value="MFS_trans_sf"/>
</dbReference>
<feature type="transmembrane region" description="Helical" evidence="6">
    <location>
        <begin position="391"/>
        <end position="412"/>
    </location>
</feature>
<dbReference type="InterPro" id="IPR020846">
    <property type="entry name" value="MFS_dom"/>
</dbReference>
<dbReference type="PROSITE" id="PS50850">
    <property type="entry name" value="MFS"/>
    <property type="match status" value="1"/>
</dbReference>
<evidence type="ECO:0000256" key="5">
    <source>
        <dbReference type="SAM" id="MobiDB-lite"/>
    </source>
</evidence>